<dbReference type="Gene3D" id="1.20.120.1460">
    <property type="match status" value="1"/>
</dbReference>
<dbReference type="GO" id="GO:0102266">
    <property type="term" value="F:tRNA-dihydrouridine20a synthase activity"/>
    <property type="evidence" value="ECO:0007669"/>
    <property type="project" value="RHEA"/>
</dbReference>
<name>Q0A8B0_ALKEH</name>
<dbReference type="SUPFAM" id="SSF51395">
    <property type="entry name" value="FMN-linked oxidoreductases"/>
    <property type="match status" value="1"/>
</dbReference>
<dbReference type="GO" id="GO:0010181">
    <property type="term" value="F:FMN binding"/>
    <property type="evidence" value="ECO:0007669"/>
    <property type="project" value="UniProtKB-UniRule"/>
</dbReference>
<evidence type="ECO:0000256" key="9">
    <source>
        <dbReference type="HAMAP-Rule" id="MF_02041"/>
    </source>
</evidence>
<dbReference type="Proteomes" id="UP000001962">
    <property type="component" value="Chromosome"/>
</dbReference>
<dbReference type="GO" id="GO:0050660">
    <property type="term" value="F:flavin adenine dinucleotide binding"/>
    <property type="evidence" value="ECO:0007669"/>
    <property type="project" value="InterPro"/>
</dbReference>
<feature type="active site" description="Proton donor" evidence="9 11">
    <location>
        <position position="108"/>
    </location>
</feature>
<reference evidence="15" key="1">
    <citation type="submission" date="2006-08" db="EMBL/GenBank/DDBJ databases">
        <title>Complete sequence of Alkalilimnicola ehrilichei MLHE-1.</title>
        <authorList>
            <person name="Copeland A."/>
            <person name="Lucas S."/>
            <person name="Lapidus A."/>
            <person name="Barry K."/>
            <person name="Detter J.C."/>
            <person name="Glavina del Rio T."/>
            <person name="Hammon N."/>
            <person name="Israni S."/>
            <person name="Dalin E."/>
            <person name="Tice H."/>
            <person name="Pitluck S."/>
            <person name="Sims D."/>
            <person name="Brettin T."/>
            <person name="Bruce D."/>
            <person name="Han C."/>
            <person name="Tapia R."/>
            <person name="Gilna P."/>
            <person name="Schmutz J."/>
            <person name="Larimer F."/>
            <person name="Land M."/>
            <person name="Hauser L."/>
            <person name="Kyrpides N."/>
            <person name="Mikhailova N."/>
            <person name="Oremland R.S."/>
            <person name="Hoeft S.E."/>
            <person name="Switzer-Blum J."/>
            <person name="Kulp T."/>
            <person name="King G."/>
            <person name="Tabita R."/>
            <person name="Witte B."/>
            <person name="Santini J.M."/>
            <person name="Basu P."/>
            <person name="Hollibaugh J.T."/>
            <person name="Xie G."/>
            <person name="Stolz J.F."/>
            <person name="Richardson P."/>
        </authorList>
    </citation>
    <scope>NUCLEOTIDE SEQUENCE [LARGE SCALE GENOMIC DNA]</scope>
    <source>
        <strain evidence="15">ATCC BAA-1101 / DSM 17681 / MLHE-1</strain>
    </source>
</reference>
<gene>
    <name evidence="9" type="primary">dusA</name>
    <name evidence="14" type="ordered locus">Mlg_1580</name>
</gene>
<evidence type="ECO:0000256" key="4">
    <source>
        <dbReference type="ARBA" id="ARBA00022643"/>
    </source>
</evidence>
<dbReference type="OrthoDB" id="9783413at2"/>
<keyword evidence="3 9" id="KW-0285">Flavoprotein</keyword>
<keyword evidence="6 9" id="KW-0521">NADP</keyword>
<comment type="catalytic activity">
    <reaction evidence="9">
        <text>5,6-dihydrouridine(20a) in tRNA + NADP(+) = uridine(20a) in tRNA + NADPH + H(+)</text>
        <dbReference type="Rhea" id="RHEA:53344"/>
        <dbReference type="Rhea" id="RHEA-COMP:13535"/>
        <dbReference type="Rhea" id="RHEA-COMP:13536"/>
        <dbReference type="ChEBI" id="CHEBI:15378"/>
        <dbReference type="ChEBI" id="CHEBI:57783"/>
        <dbReference type="ChEBI" id="CHEBI:58349"/>
        <dbReference type="ChEBI" id="CHEBI:65315"/>
        <dbReference type="ChEBI" id="CHEBI:74443"/>
    </reaction>
</comment>
<feature type="site" description="Interacts with tRNA; defines subfamily-specific binding signature" evidence="9">
    <location>
        <position position="312"/>
    </location>
</feature>
<dbReference type="KEGG" id="aeh:Mlg_1580"/>
<keyword evidence="2 9" id="KW-0820">tRNA-binding</keyword>
<dbReference type="NCBIfam" id="TIGR00742">
    <property type="entry name" value="yjbN"/>
    <property type="match status" value="1"/>
</dbReference>
<dbReference type="PIRSF" id="PIRSF006621">
    <property type="entry name" value="Dus"/>
    <property type="match status" value="1"/>
</dbReference>
<evidence type="ECO:0000256" key="12">
    <source>
        <dbReference type="PIRSR" id="PIRSR006621-2"/>
    </source>
</evidence>
<keyword evidence="12" id="KW-0547">Nucleotide-binding</keyword>
<evidence type="ECO:0000313" key="14">
    <source>
        <dbReference type="EMBL" id="ABI56927.1"/>
    </source>
</evidence>
<dbReference type="InterPro" id="IPR004653">
    <property type="entry name" value="DusA"/>
</dbReference>
<sequence>MPPTATQTTVTPGATEPDRRLSVAPMMEWTDRHARYFLRLLAPRTLLFTEMVPALAVWHNDPERFLAYSAAERPLAVQFGGSDPEQLAHCARLAEAWSYDEVNLNVGCPSDRVQAGAFGACLMADPGRVADCVAAMAESTRLPVTVKHRIGVDHLDSYDHLTGFVDQVAAAGCRTFYVHARKAWLQGLSPKENREVPPLDYGRVYRLKRDFPALEVILNGGITRTETLLETLDRGLDGAMVGREAYTNPWALAGWDRALFGAAGAGVPDRHAAVRAFLPYVETELAGGARLQHLARHILGLFNGCPGGRRWRRHISEQAHRSGAGPEVIEQALALVPEAPAVA</sequence>
<comment type="function">
    <text evidence="9">Catalyzes the synthesis of 5,6-dihydrouridine (D), a modified base found in the D-loop of most tRNAs, via the reduction of the C5-C6 double bond in target uridines. Specifically modifies U20 and U20a in tRNAs.</text>
</comment>
<feature type="binding site" evidence="9 12">
    <location>
        <position position="78"/>
    </location>
    <ligand>
        <name>FMN</name>
        <dbReference type="ChEBI" id="CHEBI:58210"/>
    </ligand>
</feature>
<protein>
    <recommendedName>
        <fullName evidence="9">tRNA-dihydrouridine(20/20a) synthase</fullName>
        <ecNumber evidence="9">1.3.1.91</ecNumber>
    </recommendedName>
    <alternativeName>
        <fullName evidence="9">U20-specific dihydrouridine synthase</fullName>
        <shortName evidence="9">U20-specific Dus</shortName>
    </alternativeName>
    <alternativeName>
        <fullName evidence="9">tRNA-dihydrouridine synthase A</fullName>
    </alternativeName>
</protein>
<evidence type="ECO:0000256" key="8">
    <source>
        <dbReference type="ARBA" id="ARBA00023002"/>
    </source>
</evidence>
<dbReference type="EMBL" id="CP000453">
    <property type="protein sequence ID" value="ABI56927.1"/>
    <property type="molecule type" value="Genomic_DNA"/>
</dbReference>
<dbReference type="NCBIfam" id="NF008774">
    <property type="entry name" value="PRK11815.1"/>
    <property type="match status" value="1"/>
</dbReference>
<feature type="binding site" evidence="9 12">
    <location>
        <begin position="25"/>
        <end position="27"/>
    </location>
    <ligand>
        <name>FMN</name>
        <dbReference type="ChEBI" id="CHEBI:58210"/>
    </ligand>
</feature>
<evidence type="ECO:0000256" key="3">
    <source>
        <dbReference type="ARBA" id="ARBA00022630"/>
    </source>
</evidence>
<keyword evidence="7 9" id="KW-0694">RNA-binding</keyword>
<dbReference type="Gene3D" id="3.20.20.70">
    <property type="entry name" value="Aldolase class I"/>
    <property type="match status" value="1"/>
</dbReference>
<feature type="binding site" evidence="9 12">
    <location>
        <position position="179"/>
    </location>
    <ligand>
        <name>FMN</name>
        <dbReference type="ChEBI" id="CHEBI:58210"/>
    </ligand>
</feature>
<dbReference type="Pfam" id="PF01207">
    <property type="entry name" value="Dus"/>
    <property type="match status" value="1"/>
</dbReference>
<dbReference type="InterPro" id="IPR035587">
    <property type="entry name" value="DUS-like_FMN-bd"/>
</dbReference>
<proteinExistence type="inferred from homology"/>
<dbReference type="eggNOG" id="COG0042">
    <property type="taxonomic scope" value="Bacteria"/>
</dbReference>
<comment type="similarity">
    <text evidence="9">Belongs to the Dus family. DusA subfamily.</text>
</comment>
<evidence type="ECO:0000256" key="7">
    <source>
        <dbReference type="ARBA" id="ARBA00022884"/>
    </source>
</evidence>
<comment type="catalytic activity">
    <reaction evidence="9">
        <text>5,6-dihydrouridine(20a) in tRNA + NAD(+) = uridine(20a) in tRNA + NADH + H(+)</text>
        <dbReference type="Rhea" id="RHEA:53348"/>
        <dbReference type="Rhea" id="RHEA-COMP:13535"/>
        <dbReference type="Rhea" id="RHEA-COMP:13536"/>
        <dbReference type="ChEBI" id="CHEBI:15378"/>
        <dbReference type="ChEBI" id="CHEBI:57540"/>
        <dbReference type="ChEBI" id="CHEBI:57945"/>
        <dbReference type="ChEBI" id="CHEBI:65315"/>
        <dbReference type="ChEBI" id="CHEBI:74443"/>
    </reaction>
</comment>
<keyword evidence="8 9" id="KW-0560">Oxidoreductase</keyword>
<evidence type="ECO:0000256" key="11">
    <source>
        <dbReference type="PIRSR" id="PIRSR006621-1"/>
    </source>
</evidence>
<feature type="binding site" evidence="9 12">
    <location>
        <begin position="242"/>
        <end position="243"/>
    </location>
    <ligand>
        <name>FMN</name>
        <dbReference type="ChEBI" id="CHEBI:58210"/>
    </ligand>
</feature>
<keyword evidence="15" id="KW-1185">Reference proteome</keyword>
<dbReference type="PANTHER" id="PTHR42907:SF1">
    <property type="entry name" value="FMN-LINKED OXIDOREDUCTASES SUPERFAMILY PROTEIN"/>
    <property type="match status" value="1"/>
</dbReference>
<evidence type="ECO:0000256" key="2">
    <source>
        <dbReference type="ARBA" id="ARBA00022555"/>
    </source>
</evidence>
<dbReference type="GO" id="GO:0102264">
    <property type="term" value="F:tRNA-dihydrouridine20 synthase activity"/>
    <property type="evidence" value="ECO:0007669"/>
    <property type="project" value="UniProtKB-EC"/>
</dbReference>
<comment type="similarity">
    <text evidence="10">Belongs to the dus family.</text>
</comment>
<feature type="domain" description="DUS-like FMN-binding" evidence="13">
    <location>
        <begin position="23"/>
        <end position="328"/>
    </location>
</feature>
<comment type="cofactor">
    <cofactor evidence="1 9 10 12">
        <name>FMN</name>
        <dbReference type="ChEBI" id="CHEBI:58210"/>
    </cofactor>
</comment>
<dbReference type="InterPro" id="IPR001269">
    <property type="entry name" value="DUS_fam"/>
</dbReference>
<dbReference type="CDD" id="cd02801">
    <property type="entry name" value="DUS_like_FMN"/>
    <property type="match status" value="1"/>
</dbReference>
<comment type="catalytic activity">
    <reaction evidence="9">
        <text>5,6-dihydrouridine(20) in tRNA + NAD(+) = uridine(20) in tRNA + NADH + H(+)</text>
        <dbReference type="Rhea" id="RHEA:53340"/>
        <dbReference type="Rhea" id="RHEA-COMP:13533"/>
        <dbReference type="Rhea" id="RHEA-COMP:13534"/>
        <dbReference type="ChEBI" id="CHEBI:15378"/>
        <dbReference type="ChEBI" id="CHEBI:57540"/>
        <dbReference type="ChEBI" id="CHEBI:57945"/>
        <dbReference type="ChEBI" id="CHEBI:65315"/>
        <dbReference type="ChEBI" id="CHEBI:74443"/>
        <dbReference type="EC" id="1.3.1.91"/>
    </reaction>
</comment>
<evidence type="ECO:0000313" key="15">
    <source>
        <dbReference type="Proteomes" id="UP000001962"/>
    </source>
</evidence>
<dbReference type="HOGENOM" id="CLU_013299_2_1_6"/>
<feature type="binding site" evidence="9 12">
    <location>
        <position position="147"/>
    </location>
    <ligand>
        <name>FMN</name>
        <dbReference type="ChEBI" id="CHEBI:58210"/>
    </ligand>
</feature>
<dbReference type="InterPro" id="IPR018517">
    <property type="entry name" value="tRNA_hU_synthase_CS"/>
</dbReference>
<feature type="site" description="Interacts with tRNA" evidence="9">
    <location>
        <position position="105"/>
    </location>
</feature>
<feature type="binding site" evidence="9 12">
    <location>
        <begin position="219"/>
        <end position="221"/>
    </location>
    <ligand>
        <name>FMN</name>
        <dbReference type="ChEBI" id="CHEBI:58210"/>
    </ligand>
</feature>
<dbReference type="RefSeq" id="WP_011629321.1">
    <property type="nucleotide sequence ID" value="NC_008340.1"/>
</dbReference>
<feature type="site" description="Interacts with tRNA; defines subfamily-specific binding signature" evidence="9">
    <location>
        <position position="191"/>
    </location>
</feature>
<evidence type="ECO:0000256" key="5">
    <source>
        <dbReference type="ARBA" id="ARBA00022694"/>
    </source>
</evidence>
<evidence type="ECO:0000256" key="1">
    <source>
        <dbReference type="ARBA" id="ARBA00001917"/>
    </source>
</evidence>
<evidence type="ECO:0000259" key="13">
    <source>
        <dbReference type="Pfam" id="PF01207"/>
    </source>
</evidence>
<dbReference type="PANTHER" id="PTHR42907">
    <property type="entry name" value="FMN-LINKED OXIDOREDUCTASES SUPERFAMILY PROTEIN"/>
    <property type="match status" value="1"/>
</dbReference>
<keyword evidence="4 9" id="KW-0288">FMN</keyword>
<feature type="site" description="Interacts with tRNA; defines subfamily-specific binding signature" evidence="9">
    <location>
        <position position="309"/>
    </location>
</feature>
<feature type="site" description="Interacts with tRNA" evidence="9">
    <location>
        <position position="194"/>
    </location>
</feature>
<accession>Q0A8B0</accession>
<dbReference type="AlphaFoldDB" id="Q0A8B0"/>
<dbReference type="HAMAP" id="MF_02041">
    <property type="entry name" value="DusA_subfam"/>
    <property type="match status" value="1"/>
</dbReference>
<dbReference type="EC" id="1.3.1.91" evidence="9"/>
<keyword evidence="5 9" id="KW-0819">tRNA processing</keyword>
<organism evidence="14 15">
    <name type="scientific">Alkalilimnicola ehrlichii (strain ATCC BAA-1101 / DSM 17681 / MLHE-1)</name>
    <dbReference type="NCBI Taxonomy" id="187272"/>
    <lineage>
        <taxon>Bacteria</taxon>
        <taxon>Pseudomonadati</taxon>
        <taxon>Pseudomonadota</taxon>
        <taxon>Gammaproteobacteria</taxon>
        <taxon>Chromatiales</taxon>
        <taxon>Ectothiorhodospiraceae</taxon>
        <taxon>Alkalilimnicola</taxon>
    </lineage>
</organism>
<dbReference type="GO" id="GO:0000049">
    <property type="term" value="F:tRNA binding"/>
    <property type="evidence" value="ECO:0007669"/>
    <property type="project" value="UniProtKB-UniRule"/>
</dbReference>
<evidence type="ECO:0000256" key="6">
    <source>
        <dbReference type="ARBA" id="ARBA00022857"/>
    </source>
</evidence>
<dbReference type="PROSITE" id="PS01136">
    <property type="entry name" value="UPF0034"/>
    <property type="match status" value="1"/>
</dbReference>
<dbReference type="InterPro" id="IPR013785">
    <property type="entry name" value="Aldolase_TIM"/>
</dbReference>
<comment type="catalytic activity">
    <reaction evidence="9">
        <text>5,6-dihydrouridine(20) in tRNA + NADP(+) = uridine(20) in tRNA + NADPH + H(+)</text>
        <dbReference type="Rhea" id="RHEA:53336"/>
        <dbReference type="Rhea" id="RHEA-COMP:13533"/>
        <dbReference type="Rhea" id="RHEA-COMP:13534"/>
        <dbReference type="ChEBI" id="CHEBI:15378"/>
        <dbReference type="ChEBI" id="CHEBI:57783"/>
        <dbReference type="ChEBI" id="CHEBI:58349"/>
        <dbReference type="ChEBI" id="CHEBI:65315"/>
        <dbReference type="ChEBI" id="CHEBI:74443"/>
        <dbReference type="EC" id="1.3.1.91"/>
    </reaction>
</comment>
<evidence type="ECO:0000256" key="10">
    <source>
        <dbReference type="PIRNR" id="PIRNR006621"/>
    </source>
</evidence>